<evidence type="ECO:0000256" key="2">
    <source>
        <dbReference type="ARBA" id="ARBA00023125"/>
    </source>
</evidence>
<dbReference type="Proteomes" id="UP000199623">
    <property type="component" value="Unassembled WGS sequence"/>
</dbReference>
<evidence type="ECO:0000256" key="1">
    <source>
        <dbReference type="ARBA" id="ARBA00023015"/>
    </source>
</evidence>
<dbReference type="Gene3D" id="3.40.50.2300">
    <property type="match status" value="1"/>
</dbReference>
<evidence type="ECO:0000259" key="4">
    <source>
        <dbReference type="PROSITE" id="PS50043"/>
    </source>
</evidence>
<name>A0A1G7VIH4_9PSEU</name>
<keyword evidence="6" id="KW-1185">Reference proteome</keyword>
<dbReference type="PROSITE" id="PS50043">
    <property type="entry name" value="HTH_LUXR_2"/>
    <property type="match status" value="1"/>
</dbReference>
<organism evidence="5 6">
    <name type="scientific">Lentzea fradiae</name>
    <dbReference type="NCBI Taxonomy" id="200378"/>
    <lineage>
        <taxon>Bacteria</taxon>
        <taxon>Bacillati</taxon>
        <taxon>Actinomycetota</taxon>
        <taxon>Actinomycetes</taxon>
        <taxon>Pseudonocardiales</taxon>
        <taxon>Pseudonocardiaceae</taxon>
        <taxon>Lentzea</taxon>
    </lineage>
</organism>
<keyword evidence="1" id="KW-0805">Transcription regulation</keyword>
<dbReference type="PRINTS" id="PR00038">
    <property type="entry name" value="HTHLUXR"/>
</dbReference>
<dbReference type="PANTHER" id="PTHR44688:SF16">
    <property type="entry name" value="DNA-BINDING TRANSCRIPTIONAL ACTIVATOR DEVR_DOSR"/>
    <property type="match status" value="1"/>
</dbReference>
<dbReference type="Pfam" id="PF00196">
    <property type="entry name" value="GerE"/>
    <property type="match status" value="1"/>
</dbReference>
<gene>
    <name evidence="5" type="ORF">SAMN05216553_109245</name>
</gene>
<dbReference type="InterPro" id="IPR000792">
    <property type="entry name" value="Tscrpt_reg_LuxR_C"/>
</dbReference>
<reference evidence="6" key="1">
    <citation type="submission" date="2016-10" db="EMBL/GenBank/DDBJ databases">
        <authorList>
            <person name="Varghese N."/>
            <person name="Submissions S."/>
        </authorList>
    </citation>
    <scope>NUCLEOTIDE SEQUENCE [LARGE SCALE GENOMIC DNA]</scope>
    <source>
        <strain evidence="6">CGMCC 4.3506</strain>
    </source>
</reference>
<sequence>MAASITPVDHGWNGQKSRSCTVAIAARHPLVRAGVAWAAAAENGFRVVESVESAEDLARPADLVVAEFDPLRRPPCAATLARLARTSKVLLLVSASDPATRELAADTGAHLVVEHDAEVTDLVAALRGLAAEVEADRPRDGHPRPHRGAPLSRREIETMRHIGAGLTYRQVARRMGLSEATVGTYARRIREKLNAATKVEMVVNAMEFGYVARPGGHRHGVVLTSARND</sequence>
<dbReference type="GO" id="GO:0003677">
    <property type="term" value="F:DNA binding"/>
    <property type="evidence" value="ECO:0007669"/>
    <property type="project" value="UniProtKB-KW"/>
</dbReference>
<dbReference type="OrthoDB" id="483at2"/>
<dbReference type="PANTHER" id="PTHR44688">
    <property type="entry name" value="DNA-BINDING TRANSCRIPTIONAL ACTIVATOR DEVR_DOSR"/>
    <property type="match status" value="1"/>
</dbReference>
<dbReference type="SUPFAM" id="SSF46894">
    <property type="entry name" value="C-terminal effector domain of the bipartite response regulators"/>
    <property type="match status" value="1"/>
</dbReference>
<evidence type="ECO:0000313" key="5">
    <source>
        <dbReference type="EMBL" id="SDG59361.1"/>
    </source>
</evidence>
<keyword evidence="2 5" id="KW-0238">DNA-binding</keyword>
<accession>A0A1G7VIH4</accession>
<proteinExistence type="predicted"/>
<dbReference type="STRING" id="200378.SAMN05216553_109245"/>
<dbReference type="SMART" id="SM00421">
    <property type="entry name" value="HTH_LUXR"/>
    <property type="match status" value="1"/>
</dbReference>
<evidence type="ECO:0000256" key="3">
    <source>
        <dbReference type="ARBA" id="ARBA00023163"/>
    </source>
</evidence>
<dbReference type="InterPro" id="IPR016032">
    <property type="entry name" value="Sig_transdc_resp-reg_C-effctor"/>
</dbReference>
<dbReference type="AlphaFoldDB" id="A0A1G7VIH4"/>
<dbReference type="EMBL" id="FNCC01000009">
    <property type="protein sequence ID" value="SDG59361.1"/>
    <property type="molecule type" value="Genomic_DNA"/>
</dbReference>
<evidence type="ECO:0000313" key="6">
    <source>
        <dbReference type="Proteomes" id="UP000199623"/>
    </source>
</evidence>
<dbReference type="GO" id="GO:0006355">
    <property type="term" value="P:regulation of DNA-templated transcription"/>
    <property type="evidence" value="ECO:0007669"/>
    <property type="project" value="InterPro"/>
</dbReference>
<protein>
    <submittedName>
        <fullName evidence="5">DNA-binding response regulator, NarL/FixJ family, contains REC and HTH domains</fullName>
    </submittedName>
</protein>
<dbReference type="PROSITE" id="PS00622">
    <property type="entry name" value="HTH_LUXR_1"/>
    <property type="match status" value="1"/>
</dbReference>
<feature type="domain" description="HTH luxR-type" evidence="4">
    <location>
        <begin position="144"/>
        <end position="209"/>
    </location>
</feature>
<keyword evidence="3" id="KW-0804">Transcription</keyword>
<dbReference type="RefSeq" id="WP_143036004.1">
    <property type="nucleotide sequence ID" value="NZ_FNCC01000009.1"/>
</dbReference>
<dbReference type="CDD" id="cd06170">
    <property type="entry name" value="LuxR_C_like"/>
    <property type="match status" value="1"/>
</dbReference>